<feature type="transmembrane region" description="Helical" evidence="10">
    <location>
        <begin position="337"/>
        <end position="356"/>
    </location>
</feature>
<dbReference type="GO" id="GO:1902600">
    <property type="term" value="P:proton transmembrane transport"/>
    <property type="evidence" value="ECO:0007669"/>
    <property type="project" value="InterPro"/>
</dbReference>
<dbReference type="Gene3D" id="1.20.1530.20">
    <property type="match status" value="1"/>
</dbReference>
<feature type="transmembrane region" description="Helical" evidence="10">
    <location>
        <begin position="307"/>
        <end position="330"/>
    </location>
</feature>
<evidence type="ECO:0000256" key="2">
    <source>
        <dbReference type="ARBA" id="ARBA00022448"/>
    </source>
</evidence>
<evidence type="ECO:0000256" key="9">
    <source>
        <dbReference type="ARBA" id="ARBA00023136"/>
    </source>
</evidence>
<dbReference type="GO" id="GO:0008324">
    <property type="term" value="F:monoatomic cation transmembrane transporter activity"/>
    <property type="evidence" value="ECO:0007669"/>
    <property type="project" value="InterPro"/>
</dbReference>
<dbReference type="EMBL" id="QGGV01000006">
    <property type="protein sequence ID" value="PWK55622.1"/>
    <property type="molecule type" value="Genomic_DNA"/>
</dbReference>
<evidence type="ECO:0000256" key="4">
    <source>
        <dbReference type="ARBA" id="ARBA00022475"/>
    </source>
</evidence>
<feature type="transmembrane region" description="Helical" evidence="10">
    <location>
        <begin position="6"/>
        <end position="26"/>
    </location>
</feature>
<protein>
    <submittedName>
        <fullName evidence="12">Potassium/proton antiporter (CPA1 family)</fullName>
    </submittedName>
</protein>
<keyword evidence="7 10" id="KW-1133">Transmembrane helix</keyword>
<feature type="transmembrane region" description="Helical" evidence="10">
    <location>
        <begin position="277"/>
        <end position="295"/>
    </location>
</feature>
<keyword evidence="8" id="KW-0406">Ion transport</keyword>
<dbReference type="SMART" id="SM01091">
    <property type="entry name" value="CorC_HlyC"/>
    <property type="match status" value="1"/>
</dbReference>
<dbReference type="Proteomes" id="UP000245390">
    <property type="component" value="Unassembled WGS sequence"/>
</dbReference>
<evidence type="ECO:0000256" key="1">
    <source>
        <dbReference type="ARBA" id="ARBA00004651"/>
    </source>
</evidence>
<dbReference type="OrthoDB" id="9810860at2"/>
<dbReference type="NCBIfam" id="NF003716">
    <property type="entry name" value="PRK05326.1-3"/>
    <property type="match status" value="1"/>
</dbReference>
<evidence type="ECO:0000259" key="11">
    <source>
        <dbReference type="PROSITE" id="PS51202"/>
    </source>
</evidence>
<name>A0A316G4W1_9RHOB</name>
<evidence type="ECO:0000256" key="7">
    <source>
        <dbReference type="ARBA" id="ARBA00022989"/>
    </source>
</evidence>
<dbReference type="NCBIfam" id="NF003714">
    <property type="entry name" value="PRK05326.1-1"/>
    <property type="match status" value="1"/>
</dbReference>
<dbReference type="InterPro" id="IPR038770">
    <property type="entry name" value="Na+/solute_symporter_sf"/>
</dbReference>
<organism evidence="12 13">
    <name type="scientific">Silicimonas algicola</name>
    <dbReference type="NCBI Taxonomy" id="1826607"/>
    <lineage>
        <taxon>Bacteria</taxon>
        <taxon>Pseudomonadati</taxon>
        <taxon>Pseudomonadota</taxon>
        <taxon>Alphaproteobacteria</taxon>
        <taxon>Rhodobacterales</taxon>
        <taxon>Paracoccaceae</taxon>
    </lineage>
</organism>
<keyword evidence="9 10" id="KW-0472">Membrane</keyword>
<keyword evidence="6 10" id="KW-0812">Transmembrane</keyword>
<dbReference type="RefSeq" id="WP_109759716.1">
    <property type="nucleotide sequence ID" value="NZ_CP034588.1"/>
</dbReference>
<feature type="transmembrane region" description="Helical" evidence="10">
    <location>
        <begin position="33"/>
        <end position="52"/>
    </location>
</feature>
<keyword evidence="13" id="KW-1185">Reference proteome</keyword>
<dbReference type="PANTHER" id="PTHR32507">
    <property type="entry name" value="NA(+)/H(+) ANTIPORTER 1"/>
    <property type="match status" value="1"/>
</dbReference>
<evidence type="ECO:0000256" key="6">
    <source>
        <dbReference type="ARBA" id="ARBA00022692"/>
    </source>
</evidence>
<gene>
    <name evidence="12" type="ORF">C8D95_10617</name>
</gene>
<dbReference type="InterPro" id="IPR005170">
    <property type="entry name" value="Transptr-assoc_dom"/>
</dbReference>
<evidence type="ECO:0000256" key="10">
    <source>
        <dbReference type="SAM" id="Phobius"/>
    </source>
</evidence>
<feature type="transmembrane region" description="Helical" evidence="10">
    <location>
        <begin position="226"/>
        <end position="256"/>
    </location>
</feature>
<dbReference type="Pfam" id="PF00999">
    <property type="entry name" value="Na_H_Exchanger"/>
    <property type="match status" value="1"/>
</dbReference>
<dbReference type="KEGG" id="salo:EF888_16830"/>
<dbReference type="InterPro" id="IPR006153">
    <property type="entry name" value="Cation/H_exchanger_TM"/>
</dbReference>
<feature type="transmembrane region" description="Helical" evidence="10">
    <location>
        <begin position="191"/>
        <end position="214"/>
    </location>
</feature>
<dbReference type="GO" id="GO:0015297">
    <property type="term" value="F:antiporter activity"/>
    <property type="evidence" value="ECO:0007669"/>
    <property type="project" value="UniProtKB-KW"/>
</dbReference>
<proteinExistence type="predicted"/>
<sequence length="591" mass="62544">MFDAINIAVLIGAGLVAVSGITSLVSQRLGAPLLLVFLGIGLLAGEDGLLGIRFDGAGAAYFIGSVALAIILFDSGFATPIRSYRVAAPAALTLATLGVILTTVFMGVCAHYLLGLPWIESMMLGAIVASTDAAAVFFLMRVGGITIRERVKSTLEIESGANDPMAIFLTATLVEFAAASGESGAEMGVQLLVDFVLQIGLGIVLGIVGGFLITRLMNRLEDVDPALYPITALAAGLVVFAAAGLLGGSGFLAAYVAGLVAGNSRIRFAHRIRRFQVGMSWLAQIGMFLTLGLLATPSTFEGLTLPALALAAGLIFVARPLAVWICLLPFGFTSREVAFVGWVGLRGAVSILLSILPTLGGVPGGGLYFNIVFMMVLSSLLIQGWTISFAARALRLLVPPEPGRVDRVELDLPGKTELELVGYRIHPESSIAAGERVPRWARPLLIIRGGKALSIHNAGPLEAGDRVYLFGTPDQLPLLDRVYTRPGGADDPDVIGHFPLNPDTTVGQLSDEYALNASGERDRTLGDLLQKAFHDQPVVGDRLTLGPIALVVRAVDEGRHVTEVGMILQPGRNSIGRPPGFKERLRNWFER</sequence>
<feature type="transmembrane region" description="Helical" evidence="10">
    <location>
        <begin position="58"/>
        <end position="78"/>
    </location>
</feature>
<feature type="transmembrane region" description="Helical" evidence="10">
    <location>
        <begin position="90"/>
        <end position="113"/>
    </location>
</feature>
<evidence type="ECO:0000256" key="8">
    <source>
        <dbReference type="ARBA" id="ARBA00023065"/>
    </source>
</evidence>
<reference evidence="12 13" key="1">
    <citation type="submission" date="2018-05" db="EMBL/GenBank/DDBJ databases">
        <title>Genomic Encyclopedia of Type Strains, Phase IV (KMG-IV): sequencing the most valuable type-strain genomes for metagenomic binning, comparative biology and taxonomic classification.</title>
        <authorList>
            <person name="Goeker M."/>
        </authorList>
    </citation>
    <scope>NUCLEOTIDE SEQUENCE [LARGE SCALE GENOMIC DNA]</scope>
    <source>
        <strain evidence="12 13">DSM 103371</strain>
    </source>
</reference>
<feature type="transmembrane region" description="Helical" evidence="10">
    <location>
        <begin position="368"/>
        <end position="391"/>
    </location>
</feature>
<dbReference type="NCBIfam" id="NF003715">
    <property type="entry name" value="PRK05326.1-2"/>
    <property type="match status" value="1"/>
</dbReference>
<dbReference type="GO" id="GO:0006813">
    <property type="term" value="P:potassium ion transport"/>
    <property type="evidence" value="ECO:0007669"/>
    <property type="project" value="UniProtKB-KW"/>
</dbReference>
<evidence type="ECO:0000256" key="5">
    <source>
        <dbReference type="ARBA" id="ARBA00022538"/>
    </source>
</evidence>
<keyword evidence="5" id="KW-0630">Potassium</keyword>
<feature type="transmembrane region" description="Helical" evidence="10">
    <location>
        <begin position="119"/>
        <end position="140"/>
    </location>
</feature>
<evidence type="ECO:0000256" key="3">
    <source>
        <dbReference type="ARBA" id="ARBA00022449"/>
    </source>
</evidence>
<feature type="domain" description="RCK C-terminal" evidence="11">
    <location>
        <begin position="407"/>
        <end position="485"/>
    </location>
</feature>
<keyword evidence="4" id="KW-1003">Cell membrane</keyword>
<keyword evidence="5" id="KW-0633">Potassium transport</keyword>
<dbReference type="GO" id="GO:0005886">
    <property type="term" value="C:plasma membrane"/>
    <property type="evidence" value="ECO:0007669"/>
    <property type="project" value="UniProtKB-SubCell"/>
</dbReference>
<comment type="subcellular location">
    <subcellularLocation>
        <location evidence="1">Cell membrane</location>
        <topology evidence="1">Multi-pass membrane protein</topology>
    </subcellularLocation>
</comment>
<accession>A0A316G4W1</accession>
<keyword evidence="2" id="KW-0813">Transport</keyword>
<evidence type="ECO:0000313" key="12">
    <source>
        <dbReference type="EMBL" id="PWK55622.1"/>
    </source>
</evidence>
<dbReference type="InterPro" id="IPR006037">
    <property type="entry name" value="RCK_C"/>
</dbReference>
<evidence type="ECO:0000313" key="13">
    <source>
        <dbReference type="Proteomes" id="UP000245390"/>
    </source>
</evidence>
<dbReference type="AlphaFoldDB" id="A0A316G4W1"/>
<dbReference type="PANTHER" id="PTHR32507:SF7">
    <property type="entry name" value="K(+)_H(+) ANTIPORTER NHAP2"/>
    <property type="match status" value="1"/>
</dbReference>
<comment type="caution">
    <text evidence="12">The sequence shown here is derived from an EMBL/GenBank/DDBJ whole genome shotgun (WGS) entry which is preliminary data.</text>
</comment>
<dbReference type="PROSITE" id="PS51202">
    <property type="entry name" value="RCK_C"/>
    <property type="match status" value="1"/>
</dbReference>
<keyword evidence="3" id="KW-0050">Antiport</keyword>